<evidence type="ECO:0000259" key="2">
    <source>
        <dbReference type="Pfam" id="PF01370"/>
    </source>
</evidence>
<feature type="domain" description="NAD-dependent epimerase/dehydratase" evidence="2">
    <location>
        <begin position="22"/>
        <end position="259"/>
    </location>
</feature>
<gene>
    <name evidence="3" type="primary">yfnG</name>
    <name evidence="3" type="ORF">MSIBF_A1630003</name>
</gene>
<accession>A0A098E6V1</accession>
<sequence>MGIKKSTMENMERLDFWKEKNVLVTGGNGLVGSHIVDELLKNNANVIVPIRSQNPKSYFVTEGLDKKTILAYGDLKDFKRIHDIISKYEIEYIFHLGAQPIVPTALINPVETFETNINGTINVLESARLCNSVKGIVVASSDKAYGISKELPYTEETQLKGTFPYDVSKTCTDLLAQSYFKTYNVSITIARFGNIYGPGDLNFNRIIPGAIKSALLDETLGIRSDGKMIREYLYVKDVADGYLMLCENINKSKGEAFNLSSGLKLSVIEVVERISKIINKKINYKILNIAKNEIYEQYLSTEKVEKFFGWKTKYSFEEGIKETVKWYEKILNIEK</sequence>
<dbReference type="EMBL" id="CCXY01000072">
    <property type="protein sequence ID" value="CEG11692.1"/>
    <property type="molecule type" value="Genomic_DNA"/>
</dbReference>
<dbReference type="Gene3D" id="3.40.50.720">
    <property type="entry name" value="NAD(P)-binding Rossmann-like Domain"/>
    <property type="match status" value="1"/>
</dbReference>
<reference evidence="3" key="1">
    <citation type="submission" date="2014-09" db="EMBL/GenBank/DDBJ databases">
        <authorList>
            <person name="Probst J Alexander"/>
        </authorList>
    </citation>
    <scope>NUCLEOTIDE SEQUENCE</scope>
</reference>
<dbReference type="AlphaFoldDB" id="A0A098E6V1"/>
<evidence type="ECO:0000256" key="1">
    <source>
        <dbReference type="ARBA" id="ARBA00007637"/>
    </source>
</evidence>
<dbReference type="PANTHER" id="PTHR43000">
    <property type="entry name" value="DTDP-D-GLUCOSE 4,6-DEHYDRATASE-RELATED"/>
    <property type="match status" value="1"/>
</dbReference>
<dbReference type="InterPro" id="IPR001509">
    <property type="entry name" value="Epimerase_deHydtase"/>
</dbReference>
<dbReference type="InterPro" id="IPR036291">
    <property type="entry name" value="NAD(P)-bd_dom_sf"/>
</dbReference>
<dbReference type="SUPFAM" id="SSF51735">
    <property type="entry name" value="NAD(P)-binding Rossmann-fold domains"/>
    <property type="match status" value="1"/>
</dbReference>
<comment type="similarity">
    <text evidence="1">Belongs to the NAD(P)-dependent epimerase/dehydratase family.</text>
</comment>
<organism evidence="3">
    <name type="scientific">groundwater metagenome</name>
    <dbReference type="NCBI Taxonomy" id="717931"/>
    <lineage>
        <taxon>unclassified sequences</taxon>
        <taxon>metagenomes</taxon>
        <taxon>ecological metagenomes</taxon>
    </lineage>
</organism>
<evidence type="ECO:0000313" key="3">
    <source>
        <dbReference type="EMBL" id="CEG11692.1"/>
    </source>
</evidence>
<protein>
    <submittedName>
        <fullName evidence="3">Putative sugar dehydratase/epimerase YfnG</fullName>
    </submittedName>
</protein>
<proteinExistence type="inferred from homology"/>
<dbReference type="Pfam" id="PF01370">
    <property type="entry name" value="Epimerase"/>
    <property type="match status" value="1"/>
</dbReference>
<name>A0A098E6V1_9ZZZZ</name>